<evidence type="ECO:0000259" key="3">
    <source>
        <dbReference type="PROSITE" id="PS50157"/>
    </source>
</evidence>
<evidence type="ECO:0000256" key="2">
    <source>
        <dbReference type="SAM" id="MobiDB-lite"/>
    </source>
</evidence>
<sequence length="439" mass="49405">MSSIAVLPSLTKTLTDLKDEDLYQGSPLAAPGLPLAGQLSSLLNIPDSFVEQYKRMNDNTLQLTPTQTSDLAFKQPYPYSLHSFCGFNAYNTLNDASQSLQFPPVSQNTPDHSLIRTMSRTARMRNRIQTLDPHLLTLPKKKKDDDSYPFNPDIQPSNIMNPNYFGADVSDNSFFVKKDDMPILNSVPVPGYEGDYLQLDDLEEDAEYLSEDSEDGDENFFQDHDEDDYTEKGFKFPDLMNNYSNGLQNIGFLRSFNSQGGNGLTFDETQLNYGRVLSLDDNRIGVEKLNLGYMPESYDDMETEETEPLTEVPLITKESDNEYSQLDGQVSPATPPTPKLDQQTFDPSKPSVCTVCLKQFSRPYDLIRHENTIHATKKKIFRCVICEGRQHGGIGNGTSKTFSRGDALTRHIKMKHGLEGAEAAELINEAKEHVEYVKN</sequence>
<feature type="domain" description="C2H2-type" evidence="3">
    <location>
        <begin position="351"/>
        <end position="379"/>
    </location>
</feature>
<gene>
    <name evidence="4" type="ORF">METBISCDRAFT_21626</name>
</gene>
<reference evidence="5" key="1">
    <citation type="journal article" date="2018" name="Nat. Microbiol.">
        <title>Leveraging single-cell genomics to expand the fungal tree of life.</title>
        <authorList>
            <person name="Ahrendt S.R."/>
            <person name="Quandt C.A."/>
            <person name="Ciobanu D."/>
            <person name="Clum A."/>
            <person name="Salamov A."/>
            <person name="Andreopoulos B."/>
            <person name="Cheng J.F."/>
            <person name="Woyke T."/>
            <person name="Pelin A."/>
            <person name="Henrissat B."/>
            <person name="Reynolds N.K."/>
            <person name="Benny G.L."/>
            <person name="Smith M.E."/>
            <person name="James T.Y."/>
            <person name="Grigoriev I.V."/>
        </authorList>
    </citation>
    <scope>NUCLEOTIDE SEQUENCE [LARGE SCALE GENOMIC DNA]</scope>
    <source>
        <strain evidence="5">Baker2002</strain>
    </source>
</reference>
<evidence type="ECO:0000313" key="4">
    <source>
        <dbReference type="EMBL" id="RKP32359.1"/>
    </source>
</evidence>
<dbReference type="InterPro" id="IPR013087">
    <property type="entry name" value="Znf_C2H2_type"/>
</dbReference>
<dbReference type="PROSITE" id="PS00028">
    <property type="entry name" value="ZINC_FINGER_C2H2_1"/>
    <property type="match status" value="1"/>
</dbReference>
<dbReference type="SUPFAM" id="SSF57667">
    <property type="entry name" value="beta-beta-alpha zinc fingers"/>
    <property type="match status" value="1"/>
</dbReference>
<proteinExistence type="predicted"/>
<dbReference type="EMBL" id="ML004432">
    <property type="protein sequence ID" value="RKP32359.1"/>
    <property type="molecule type" value="Genomic_DNA"/>
</dbReference>
<dbReference type="AlphaFoldDB" id="A0A4V1J3K3"/>
<dbReference type="Proteomes" id="UP000268321">
    <property type="component" value="Unassembled WGS sequence"/>
</dbReference>
<dbReference type="InterPro" id="IPR036236">
    <property type="entry name" value="Znf_C2H2_sf"/>
</dbReference>
<dbReference type="GO" id="GO:0008270">
    <property type="term" value="F:zinc ion binding"/>
    <property type="evidence" value="ECO:0007669"/>
    <property type="project" value="UniProtKB-KW"/>
</dbReference>
<organism evidence="4 5">
    <name type="scientific">Metschnikowia bicuspidata</name>
    <dbReference type="NCBI Taxonomy" id="27322"/>
    <lineage>
        <taxon>Eukaryota</taxon>
        <taxon>Fungi</taxon>
        <taxon>Dikarya</taxon>
        <taxon>Ascomycota</taxon>
        <taxon>Saccharomycotina</taxon>
        <taxon>Pichiomycetes</taxon>
        <taxon>Metschnikowiaceae</taxon>
        <taxon>Metschnikowia</taxon>
    </lineage>
</organism>
<feature type="region of interest" description="Disordered" evidence="2">
    <location>
        <begin position="325"/>
        <end position="346"/>
    </location>
</feature>
<keyword evidence="5" id="KW-1185">Reference proteome</keyword>
<accession>A0A4V1J3K3</accession>
<dbReference type="SMART" id="SM00355">
    <property type="entry name" value="ZnF_C2H2"/>
    <property type="match status" value="2"/>
</dbReference>
<dbReference type="PROSITE" id="PS50157">
    <property type="entry name" value="ZINC_FINGER_C2H2_2"/>
    <property type="match status" value="1"/>
</dbReference>
<keyword evidence="1" id="KW-0863">Zinc-finger</keyword>
<keyword evidence="1" id="KW-0479">Metal-binding</keyword>
<evidence type="ECO:0000256" key="1">
    <source>
        <dbReference type="PROSITE-ProRule" id="PRU00042"/>
    </source>
</evidence>
<name>A0A4V1J3K3_9ASCO</name>
<keyword evidence="1" id="KW-0862">Zinc</keyword>
<dbReference type="Gene3D" id="3.30.160.60">
    <property type="entry name" value="Classic Zinc Finger"/>
    <property type="match status" value="1"/>
</dbReference>
<protein>
    <recommendedName>
        <fullName evidence="3">C2H2-type domain-containing protein</fullName>
    </recommendedName>
</protein>
<dbReference type="OrthoDB" id="7295497at2759"/>
<evidence type="ECO:0000313" key="5">
    <source>
        <dbReference type="Proteomes" id="UP000268321"/>
    </source>
</evidence>